<gene>
    <name evidence="1" type="ORF">V5O48_004934</name>
</gene>
<evidence type="ECO:0000313" key="1">
    <source>
        <dbReference type="EMBL" id="KAL0577053.1"/>
    </source>
</evidence>
<accession>A0ABR3FPN7</accession>
<sequence length="466" mass="52378">MGKPKAQEVDLDTPSPVQSSKIFREHSVLQSQKKPFAIMSARSAIPFTPAELWAEIFTHYLPSFHDSESAIEYEKHLLLLSSVCGHLRAVALATPRLWSRIYVCTGRSESERSRVGTWLERSRGCSLTLILKLGHGVGGSDGDVIRDILLHSRRWEHLSISADSERRVYSEFKPFLKGKGNLPLLKEVGLDVPLLGHGDSLLSMFRDAPMLRSVNLRRMDSVHLLEELPLHQLRRLSLGRETVTSARDFWGALVKMPDVEELSVSVDVGPAFNGFQTELPELPIVHPKLRSLAIDVAIRGDEMIIQRLRRETADILDNLVVSRLESFSIACGESHWPCEESVRAFLERNGRSVERLKVLGKREGVKRAARWAVSARMREVLGLVPRLATLEVMMCRKRLGEVIRMIDMESLLPRAEKLVLGVAPNRPDEEGDIDALKKDVLCLSGSRRMSLDSLSRSSSCFILCKN</sequence>
<comment type="caution">
    <text evidence="1">The sequence shown here is derived from an EMBL/GenBank/DDBJ whole genome shotgun (WGS) entry which is preliminary data.</text>
</comment>
<evidence type="ECO:0008006" key="3">
    <source>
        <dbReference type="Google" id="ProtNLM"/>
    </source>
</evidence>
<keyword evidence="2" id="KW-1185">Reference proteome</keyword>
<dbReference type="Proteomes" id="UP001465976">
    <property type="component" value="Unassembled WGS sequence"/>
</dbReference>
<name>A0ABR3FPN7_9AGAR</name>
<reference evidence="1 2" key="1">
    <citation type="submission" date="2024-02" db="EMBL/GenBank/DDBJ databases">
        <title>A draft genome for the cacao thread blight pathogen Marasmius crinis-equi.</title>
        <authorList>
            <person name="Cohen S.P."/>
            <person name="Baruah I.K."/>
            <person name="Amoako-Attah I."/>
            <person name="Bukari Y."/>
            <person name="Meinhardt L.W."/>
            <person name="Bailey B.A."/>
        </authorList>
    </citation>
    <scope>NUCLEOTIDE SEQUENCE [LARGE SCALE GENOMIC DNA]</scope>
    <source>
        <strain evidence="1 2">GH-76</strain>
    </source>
</reference>
<organism evidence="1 2">
    <name type="scientific">Marasmius crinis-equi</name>
    <dbReference type="NCBI Taxonomy" id="585013"/>
    <lineage>
        <taxon>Eukaryota</taxon>
        <taxon>Fungi</taxon>
        <taxon>Dikarya</taxon>
        <taxon>Basidiomycota</taxon>
        <taxon>Agaricomycotina</taxon>
        <taxon>Agaricomycetes</taxon>
        <taxon>Agaricomycetidae</taxon>
        <taxon>Agaricales</taxon>
        <taxon>Marasmiineae</taxon>
        <taxon>Marasmiaceae</taxon>
        <taxon>Marasmius</taxon>
    </lineage>
</organism>
<evidence type="ECO:0000313" key="2">
    <source>
        <dbReference type="Proteomes" id="UP001465976"/>
    </source>
</evidence>
<protein>
    <recommendedName>
        <fullName evidence="3">F-box domain-containing protein</fullName>
    </recommendedName>
</protein>
<proteinExistence type="predicted"/>
<dbReference type="EMBL" id="JBAHYK010000181">
    <property type="protein sequence ID" value="KAL0577053.1"/>
    <property type="molecule type" value="Genomic_DNA"/>
</dbReference>